<sequence>MTAQKKFLLFGDSITEFAFEPNQWCLGQALQNIYARKMDIVQRGYIGYNTRWCLKILPDILDGLQDVGIAYIFLGSNDAMTEGCTSVPLPEYLSNIKSMAEIMIARDIKVVIVGQTKIDRPKWDHLHPEDLANGWIRGEDTFYEYALALRRLCQVEGLPFVDLQTKFEEVAGEKWRDLLVDGLHLSGEGYKIFYEELLNIIKIHYPEYHPTNIHYQYPEFFNIKSDLSNLLE</sequence>
<reference evidence="2 3" key="1">
    <citation type="journal article" date="2023" name="Elife">
        <title>Identification of key yeast species and microbe-microbe interactions impacting larval growth of Drosophila in the wild.</title>
        <authorList>
            <person name="Mure A."/>
            <person name="Sugiura Y."/>
            <person name="Maeda R."/>
            <person name="Honda K."/>
            <person name="Sakurai N."/>
            <person name="Takahashi Y."/>
            <person name="Watada M."/>
            <person name="Katoh T."/>
            <person name="Gotoh A."/>
            <person name="Gotoh Y."/>
            <person name="Taniguchi I."/>
            <person name="Nakamura K."/>
            <person name="Hayashi T."/>
            <person name="Katayama T."/>
            <person name="Uemura T."/>
            <person name="Hattori Y."/>
        </authorList>
    </citation>
    <scope>NUCLEOTIDE SEQUENCE [LARGE SCALE GENOMIC DNA]</scope>
    <source>
        <strain evidence="2 3">KH-74</strain>
    </source>
</reference>
<dbReference type="AlphaFoldDB" id="A0AAV5RU87"/>
<name>A0AAV5RU87_MAUHU</name>
<dbReference type="CDD" id="cd01838">
    <property type="entry name" value="Isoamyl_acetate_hydrolase_like"/>
    <property type="match status" value="1"/>
</dbReference>
<dbReference type="PANTHER" id="PTHR14209:SF19">
    <property type="entry name" value="ISOAMYL ACETATE-HYDROLYZING ESTERASE 1 HOMOLOG"/>
    <property type="match status" value="1"/>
</dbReference>
<feature type="domain" description="SGNH hydrolase-type esterase" evidence="1">
    <location>
        <begin position="9"/>
        <end position="192"/>
    </location>
</feature>
<dbReference type="EMBL" id="BTGD01000003">
    <property type="protein sequence ID" value="GMM54990.1"/>
    <property type="molecule type" value="Genomic_DNA"/>
</dbReference>
<evidence type="ECO:0000313" key="3">
    <source>
        <dbReference type="Proteomes" id="UP001377567"/>
    </source>
</evidence>
<accession>A0AAV5RU87</accession>
<gene>
    <name evidence="2" type="ORF">DAKH74_016060</name>
</gene>
<evidence type="ECO:0000313" key="2">
    <source>
        <dbReference type="EMBL" id="GMM54990.1"/>
    </source>
</evidence>
<keyword evidence="3" id="KW-1185">Reference proteome</keyword>
<comment type="caution">
    <text evidence="2">The sequence shown here is derived from an EMBL/GenBank/DDBJ whole genome shotgun (WGS) entry which is preliminary data.</text>
</comment>
<dbReference type="Proteomes" id="UP001377567">
    <property type="component" value="Unassembled WGS sequence"/>
</dbReference>
<dbReference type="Gene3D" id="3.40.50.1110">
    <property type="entry name" value="SGNH hydrolase"/>
    <property type="match status" value="1"/>
</dbReference>
<dbReference type="PANTHER" id="PTHR14209">
    <property type="entry name" value="ISOAMYL ACETATE-HYDROLYZING ESTERASE 1"/>
    <property type="match status" value="1"/>
</dbReference>
<dbReference type="InterPro" id="IPR045136">
    <property type="entry name" value="Iah1-like"/>
</dbReference>
<evidence type="ECO:0000259" key="1">
    <source>
        <dbReference type="Pfam" id="PF13472"/>
    </source>
</evidence>
<dbReference type="InterPro" id="IPR036514">
    <property type="entry name" value="SGNH_hydro_sf"/>
</dbReference>
<protein>
    <recommendedName>
        <fullName evidence="1">SGNH hydrolase-type esterase domain-containing protein</fullName>
    </recommendedName>
</protein>
<proteinExistence type="predicted"/>
<organism evidence="2 3">
    <name type="scientific">Maudiozyma humilis</name>
    <name type="common">Sour dough yeast</name>
    <name type="synonym">Kazachstania humilis</name>
    <dbReference type="NCBI Taxonomy" id="51915"/>
    <lineage>
        <taxon>Eukaryota</taxon>
        <taxon>Fungi</taxon>
        <taxon>Dikarya</taxon>
        <taxon>Ascomycota</taxon>
        <taxon>Saccharomycotina</taxon>
        <taxon>Saccharomycetes</taxon>
        <taxon>Saccharomycetales</taxon>
        <taxon>Saccharomycetaceae</taxon>
        <taxon>Maudiozyma</taxon>
    </lineage>
</organism>
<dbReference type="SUPFAM" id="SSF52266">
    <property type="entry name" value="SGNH hydrolase"/>
    <property type="match status" value="1"/>
</dbReference>
<dbReference type="InterPro" id="IPR013830">
    <property type="entry name" value="SGNH_hydro"/>
</dbReference>
<dbReference type="Pfam" id="PF13472">
    <property type="entry name" value="Lipase_GDSL_2"/>
    <property type="match status" value="1"/>
</dbReference>